<dbReference type="InterPro" id="IPR050816">
    <property type="entry name" value="Flavin-dep_Halogenase_NPB"/>
</dbReference>
<dbReference type="Gene3D" id="3.50.50.60">
    <property type="entry name" value="FAD/NAD(P)-binding domain"/>
    <property type="match status" value="1"/>
</dbReference>
<keyword evidence="2" id="KW-1185">Reference proteome</keyword>
<evidence type="ECO:0000313" key="2">
    <source>
        <dbReference type="Proteomes" id="UP001419910"/>
    </source>
</evidence>
<proteinExistence type="predicted"/>
<reference evidence="1 2" key="1">
    <citation type="submission" date="2024-05" db="EMBL/GenBank/DDBJ databases">
        <authorList>
            <person name="Liu Q."/>
            <person name="Xin Y.-H."/>
        </authorList>
    </citation>
    <scope>NUCLEOTIDE SEQUENCE [LARGE SCALE GENOMIC DNA]</scope>
    <source>
        <strain evidence="1 2">CGMCC 1.10181</strain>
    </source>
</reference>
<comment type="caution">
    <text evidence="1">The sequence shown here is derived from an EMBL/GenBank/DDBJ whole genome shotgun (WGS) entry which is preliminary data.</text>
</comment>
<dbReference type="Pfam" id="PF04820">
    <property type="entry name" value="Trp_halogenase"/>
    <property type="match status" value="1"/>
</dbReference>
<dbReference type="PANTHER" id="PTHR43747:SF4">
    <property type="entry name" value="FLAVIN-DEPENDENT TRYPTOPHAN HALOGENASE"/>
    <property type="match status" value="1"/>
</dbReference>
<dbReference type="InterPro" id="IPR006905">
    <property type="entry name" value="Flavin_halogenase"/>
</dbReference>
<gene>
    <name evidence="1" type="ORF">ABC974_05100</name>
</gene>
<sequence length="513" mass="57514">MQKKVIIVGGGTAGWTTAAYLARMLSHGLSGGLDITLVESPEIGIIGVGEGTFPSIRNTFSRIELDEDSLVREASATFKQGIRFVDWRGVADNQGKDYYVHPFQISAQHADFDLLPYRLLGVAGDASWASASTVQPRVIDARHAPKQIGHAGHNGPLTYAYHFDAVELAALLRRRALALGVKRIEDLVQQVTVREDGHIQSLTTRAHGDLEADLYIDCTGFRAELIGKALRVDFRSLRDQLFVNRAVALQVPYDRPDAPIESQTISTAQGAGWTWDIGLSSRRGVGYVYSTDHISDARAEQVLRDYVGFAAASVESRVLNFEPGYRQIQWKNNCVAIGLSAGFIEPLEATGIGFVEIAALLVSNLFPWNGDYEVCAKQFNPFMARRYENVADFIKLHYCLTRREDSDFWRDNVRPASISDGLKERLERWRFRPPSFLDMDPNHDIFTDANWQYVLYGLGYKTDLTAQAGAFRYYDEARARFVEIRRQGDNALSSLPTHRALIEQVRKSGFVRQ</sequence>
<organism evidence="1 2">
    <name type="scientific">Sphingomonas oligophenolica</name>
    <dbReference type="NCBI Taxonomy" id="301154"/>
    <lineage>
        <taxon>Bacteria</taxon>
        <taxon>Pseudomonadati</taxon>
        <taxon>Pseudomonadota</taxon>
        <taxon>Alphaproteobacteria</taxon>
        <taxon>Sphingomonadales</taxon>
        <taxon>Sphingomonadaceae</taxon>
        <taxon>Sphingomonas</taxon>
    </lineage>
</organism>
<accession>A0ABU9XZN4</accession>
<dbReference type="Proteomes" id="UP001419910">
    <property type="component" value="Unassembled WGS sequence"/>
</dbReference>
<dbReference type="EMBL" id="JBDIME010000003">
    <property type="protein sequence ID" value="MEN2788994.1"/>
    <property type="molecule type" value="Genomic_DNA"/>
</dbReference>
<dbReference type="InterPro" id="IPR033856">
    <property type="entry name" value="Trp_halogen"/>
</dbReference>
<dbReference type="SUPFAM" id="SSF51905">
    <property type="entry name" value="FAD/NAD(P)-binding domain"/>
    <property type="match status" value="1"/>
</dbReference>
<dbReference type="PANTHER" id="PTHR43747">
    <property type="entry name" value="FAD-BINDING PROTEIN"/>
    <property type="match status" value="1"/>
</dbReference>
<protein>
    <submittedName>
        <fullName evidence="1">Tryptophan halogenase family protein</fullName>
    </submittedName>
</protein>
<evidence type="ECO:0000313" key="1">
    <source>
        <dbReference type="EMBL" id="MEN2788994.1"/>
    </source>
</evidence>
<dbReference type="PIRSF" id="PIRSF011396">
    <property type="entry name" value="Trp_halogenase"/>
    <property type="match status" value="1"/>
</dbReference>
<dbReference type="InterPro" id="IPR036188">
    <property type="entry name" value="FAD/NAD-bd_sf"/>
</dbReference>
<dbReference type="RefSeq" id="WP_343891653.1">
    <property type="nucleotide sequence ID" value="NZ_BAAAEH010000047.1"/>
</dbReference>
<name>A0ABU9XZN4_9SPHN</name>